<proteinExistence type="inferred from homology"/>
<dbReference type="PROSITE" id="PS51352">
    <property type="entry name" value="THIOREDOXIN_2"/>
    <property type="match status" value="1"/>
</dbReference>
<evidence type="ECO:0000256" key="5">
    <source>
        <dbReference type="ARBA" id="ARBA00023284"/>
    </source>
</evidence>
<evidence type="ECO:0000313" key="12">
    <source>
        <dbReference type="Proteomes" id="UP000176593"/>
    </source>
</evidence>
<name>A0A1F7VC93_9BACT</name>
<evidence type="ECO:0000256" key="2">
    <source>
        <dbReference type="ARBA" id="ARBA00022448"/>
    </source>
</evidence>
<keyword evidence="5 9" id="KW-0676">Redox-active center</keyword>
<feature type="disulfide bond" description="Redox-active" evidence="9">
    <location>
        <begin position="31"/>
        <end position="34"/>
    </location>
</feature>
<dbReference type="InterPro" id="IPR017937">
    <property type="entry name" value="Thioredoxin_CS"/>
</dbReference>
<dbReference type="PROSITE" id="PS00194">
    <property type="entry name" value="THIOREDOXIN_1"/>
    <property type="match status" value="1"/>
</dbReference>
<evidence type="ECO:0000256" key="1">
    <source>
        <dbReference type="ARBA" id="ARBA00008987"/>
    </source>
</evidence>
<feature type="site" description="Contributes to redox potential value" evidence="8">
    <location>
        <position position="32"/>
    </location>
</feature>
<keyword evidence="3" id="KW-0249">Electron transport</keyword>
<dbReference type="PIRSF" id="PIRSF000077">
    <property type="entry name" value="Thioredoxin"/>
    <property type="match status" value="1"/>
</dbReference>
<dbReference type="NCBIfam" id="TIGR01068">
    <property type="entry name" value="thioredoxin"/>
    <property type="match status" value="1"/>
</dbReference>
<evidence type="ECO:0000259" key="10">
    <source>
        <dbReference type="PROSITE" id="PS51352"/>
    </source>
</evidence>
<evidence type="ECO:0000256" key="4">
    <source>
        <dbReference type="ARBA" id="ARBA00023157"/>
    </source>
</evidence>
<dbReference type="InterPro" id="IPR005746">
    <property type="entry name" value="Thioredoxin"/>
</dbReference>
<dbReference type="Gene3D" id="3.40.30.10">
    <property type="entry name" value="Glutaredoxin"/>
    <property type="match status" value="1"/>
</dbReference>
<evidence type="ECO:0000256" key="8">
    <source>
        <dbReference type="PIRSR" id="PIRSR000077-1"/>
    </source>
</evidence>
<evidence type="ECO:0000256" key="9">
    <source>
        <dbReference type="PIRSR" id="PIRSR000077-4"/>
    </source>
</evidence>
<evidence type="ECO:0000256" key="6">
    <source>
        <dbReference type="NCBIfam" id="TIGR01068"/>
    </source>
</evidence>
<dbReference type="EMBL" id="MGEQ01000001">
    <property type="protein sequence ID" value="OGL88136.1"/>
    <property type="molecule type" value="Genomic_DNA"/>
</dbReference>
<keyword evidence="2" id="KW-0813">Transport</keyword>
<dbReference type="SUPFAM" id="SSF52833">
    <property type="entry name" value="Thioredoxin-like"/>
    <property type="match status" value="1"/>
</dbReference>
<feature type="site" description="Deprotonates C-terminal active site Cys" evidence="8">
    <location>
        <position position="25"/>
    </location>
</feature>
<accession>A0A1F7VC93</accession>
<dbReference type="InterPro" id="IPR036249">
    <property type="entry name" value="Thioredoxin-like_sf"/>
</dbReference>
<evidence type="ECO:0000313" key="11">
    <source>
        <dbReference type="EMBL" id="OGL88136.1"/>
    </source>
</evidence>
<reference evidence="11 12" key="1">
    <citation type="journal article" date="2016" name="Nat. Commun.">
        <title>Thousands of microbial genomes shed light on interconnected biogeochemical processes in an aquifer system.</title>
        <authorList>
            <person name="Anantharaman K."/>
            <person name="Brown C.T."/>
            <person name="Hug L.A."/>
            <person name="Sharon I."/>
            <person name="Castelle C.J."/>
            <person name="Probst A.J."/>
            <person name="Thomas B.C."/>
            <person name="Singh A."/>
            <person name="Wilkins M.J."/>
            <person name="Karaoz U."/>
            <person name="Brodie E.L."/>
            <person name="Williams K.H."/>
            <person name="Hubbard S.S."/>
            <person name="Banfield J.F."/>
        </authorList>
    </citation>
    <scope>NUCLEOTIDE SEQUENCE [LARGE SCALE GENOMIC DNA]</scope>
</reference>
<dbReference type="CDD" id="cd02947">
    <property type="entry name" value="TRX_family"/>
    <property type="match status" value="1"/>
</dbReference>
<dbReference type="Pfam" id="PF00085">
    <property type="entry name" value="Thioredoxin"/>
    <property type="match status" value="1"/>
</dbReference>
<dbReference type="PANTHER" id="PTHR45663">
    <property type="entry name" value="GEO12009P1"/>
    <property type="match status" value="1"/>
</dbReference>
<evidence type="ECO:0000256" key="3">
    <source>
        <dbReference type="ARBA" id="ARBA00022982"/>
    </source>
</evidence>
<feature type="domain" description="Thioredoxin" evidence="10">
    <location>
        <begin position="1"/>
        <end position="106"/>
    </location>
</feature>
<protein>
    <recommendedName>
        <fullName evidence="6 7">Thioredoxin</fullName>
    </recommendedName>
</protein>
<dbReference type="AlphaFoldDB" id="A0A1F7VC93"/>
<dbReference type="PANTHER" id="PTHR45663:SF11">
    <property type="entry name" value="GEO12009P1"/>
    <property type="match status" value="1"/>
</dbReference>
<dbReference type="GO" id="GO:0005829">
    <property type="term" value="C:cytosol"/>
    <property type="evidence" value="ECO:0007669"/>
    <property type="project" value="TreeGrafter"/>
</dbReference>
<sequence>MSELVLTEENFDQSILQAEKLVLVDFWAPWCGPCRMMAPVLEELAAEMDSVTIGKINVDEQSALAQRFNILSIPTFILFKKGEVIDQFSGAMTKQAFKSHIEKHLV</sequence>
<gene>
    <name evidence="11" type="ORF">A3I41_00185</name>
</gene>
<dbReference type="InterPro" id="IPR013766">
    <property type="entry name" value="Thioredoxin_domain"/>
</dbReference>
<organism evidence="11 12">
    <name type="scientific">Candidatus Uhrbacteria bacterium RIFCSPLOWO2_02_FULL_48_18</name>
    <dbReference type="NCBI Taxonomy" id="1802408"/>
    <lineage>
        <taxon>Bacteria</taxon>
        <taxon>Candidatus Uhriibacteriota</taxon>
    </lineage>
</organism>
<dbReference type="Proteomes" id="UP000176593">
    <property type="component" value="Unassembled WGS sequence"/>
</dbReference>
<evidence type="ECO:0000256" key="7">
    <source>
        <dbReference type="PIRNR" id="PIRNR000077"/>
    </source>
</evidence>
<dbReference type="PRINTS" id="PR00421">
    <property type="entry name" value="THIOREDOXIN"/>
</dbReference>
<dbReference type="GO" id="GO:0015035">
    <property type="term" value="F:protein-disulfide reductase activity"/>
    <property type="evidence" value="ECO:0007669"/>
    <property type="project" value="UniProtKB-UniRule"/>
</dbReference>
<dbReference type="FunFam" id="3.40.30.10:FF:000001">
    <property type="entry name" value="Thioredoxin"/>
    <property type="match status" value="1"/>
</dbReference>
<feature type="active site" description="Nucleophile" evidence="8">
    <location>
        <position position="31"/>
    </location>
</feature>
<feature type="site" description="Contributes to redox potential value" evidence="8">
    <location>
        <position position="33"/>
    </location>
</feature>
<dbReference type="GO" id="GO:0045454">
    <property type="term" value="P:cell redox homeostasis"/>
    <property type="evidence" value="ECO:0007669"/>
    <property type="project" value="TreeGrafter"/>
</dbReference>
<comment type="similarity">
    <text evidence="1 7">Belongs to the thioredoxin family.</text>
</comment>
<keyword evidence="4 9" id="KW-1015">Disulfide bond</keyword>
<comment type="caution">
    <text evidence="11">The sequence shown here is derived from an EMBL/GenBank/DDBJ whole genome shotgun (WGS) entry which is preliminary data.</text>
</comment>
<feature type="active site" description="Nucleophile" evidence="8">
    <location>
        <position position="34"/>
    </location>
</feature>